<protein>
    <recommendedName>
        <fullName evidence="3">Lipoprotein</fullName>
    </recommendedName>
</protein>
<evidence type="ECO:0008006" key="3">
    <source>
        <dbReference type="Google" id="ProtNLM"/>
    </source>
</evidence>
<keyword evidence="2" id="KW-1185">Reference proteome</keyword>
<evidence type="ECO:0000313" key="1">
    <source>
        <dbReference type="EMBL" id="MDP4301212.1"/>
    </source>
</evidence>
<name>A0ABT9G429_LEPDI</name>
<evidence type="ECO:0000313" key="2">
    <source>
        <dbReference type="Proteomes" id="UP001235760"/>
    </source>
</evidence>
<dbReference type="Proteomes" id="UP001235760">
    <property type="component" value="Unassembled WGS sequence"/>
</dbReference>
<reference evidence="1 2" key="1">
    <citation type="submission" date="2023-08" db="EMBL/GenBank/DDBJ databases">
        <authorList>
            <person name="Roldan D.M."/>
            <person name="Menes R.J."/>
        </authorList>
    </citation>
    <scope>NUCLEOTIDE SEQUENCE [LARGE SCALE GENOMIC DNA]</scope>
    <source>
        <strain evidence="1 2">CCM 2812</strain>
    </source>
</reference>
<organism evidence="1 2">
    <name type="scientific">Leptothrix discophora</name>
    <dbReference type="NCBI Taxonomy" id="89"/>
    <lineage>
        <taxon>Bacteria</taxon>
        <taxon>Pseudomonadati</taxon>
        <taxon>Pseudomonadota</taxon>
        <taxon>Betaproteobacteria</taxon>
        <taxon>Burkholderiales</taxon>
        <taxon>Sphaerotilaceae</taxon>
        <taxon>Leptothrix</taxon>
    </lineage>
</organism>
<proteinExistence type="predicted"/>
<comment type="caution">
    <text evidence="1">The sequence shown here is derived from an EMBL/GenBank/DDBJ whole genome shotgun (WGS) entry which is preliminary data.</text>
</comment>
<sequence>MNATHGRHAWYRMHWIVLLWLLALGGCSSTATVRTLLPSDQVFAVEGLRVLYLQREASINSTHPIFNDARLNESVAELGHAVMAVLPAGFENAGIESRSLHVKTDKSASLTSEAMDFLLHEQPDWPVLIVVPSGGRVFCSPCNIKNDVILELRIKGKAVWAVRMQEPTTSGSITGGTEGVQRHYAQEILRVAQTQIKAAAQR</sequence>
<gene>
    <name evidence="1" type="ORF">Q8X39_11235</name>
</gene>
<dbReference type="RefSeq" id="WP_305749763.1">
    <property type="nucleotide sequence ID" value="NZ_JAUZEE010000005.1"/>
</dbReference>
<accession>A0ABT9G429</accession>
<dbReference type="PROSITE" id="PS51257">
    <property type="entry name" value="PROKAR_LIPOPROTEIN"/>
    <property type="match status" value="1"/>
</dbReference>
<dbReference type="EMBL" id="JAUZEE010000005">
    <property type="protein sequence ID" value="MDP4301212.1"/>
    <property type="molecule type" value="Genomic_DNA"/>
</dbReference>